<dbReference type="HOGENOM" id="CLU_1176125_0_0_1"/>
<reference evidence="2 3" key="1">
    <citation type="journal article" date="2015" name="Genome Announc.">
        <title>Draft Genome Sequence and Gene Annotation of the Entomopathogenic Fungus Verticillium hemipterigenum.</title>
        <authorList>
            <person name="Horn F."/>
            <person name="Habel A."/>
            <person name="Scharf D.H."/>
            <person name="Dworschak J."/>
            <person name="Brakhage A.A."/>
            <person name="Guthke R."/>
            <person name="Hertweck C."/>
            <person name="Linde J."/>
        </authorList>
    </citation>
    <scope>NUCLEOTIDE SEQUENCE [LARGE SCALE GENOMIC DNA]</scope>
</reference>
<gene>
    <name evidence="2" type="ORF">VHEMI08012</name>
</gene>
<dbReference type="AlphaFoldDB" id="A0A0A1T5B5"/>
<dbReference type="EMBL" id="CDHN01000004">
    <property type="protein sequence ID" value="CEJ92356.1"/>
    <property type="molecule type" value="Genomic_DNA"/>
</dbReference>
<evidence type="ECO:0000256" key="1">
    <source>
        <dbReference type="SAM" id="SignalP"/>
    </source>
</evidence>
<dbReference type="Proteomes" id="UP000039046">
    <property type="component" value="Unassembled WGS sequence"/>
</dbReference>
<feature type="chain" id="PRO_5012700763" evidence="1">
    <location>
        <begin position="16"/>
        <end position="236"/>
    </location>
</feature>
<feature type="signal peptide" evidence="1">
    <location>
        <begin position="1"/>
        <end position="15"/>
    </location>
</feature>
<keyword evidence="3" id="KW-1185">Reference proteome</keyword>
<sequence>MKLIDLLFLASSAAALGPNYSLKNWDEPFNATEYDRLIGKHIRNAKRDGSCSADENGKTCLHLGNEQIETILFSAVADNYPKAFTEMWDAFHERCNISPCDTTKKCFEENHTNYCVVWTGTFIGDITPLYEMMRRNFDKTVEKKIDDIPQMPPCGNPTCGPPTHAFTIHHTGPTFVGSNHRDNNGGDNVLTMAITAEPSDGNCPGWLEAIGDAGAVVKEYGEYFSAGIGAFCSLIG</sequence>
<accession>A0A0A1T5B5</accession>
<evidence type="ECO:0000313" key="2">
    <source>
        <dbReference type="EMBL" id="CEJ92356.1"/>
    </source>
</evidence>
<proteinExistence type="predicted"/>
<organism evidence="2 3">
    <name type="scientific">[Torrubiella] hemipterigena</name>
    <dbReference type="NCBI Taxonomy" id="1531966"/>
    <lineage>
        <taxon>Eukaryota</taxon>
        <taxon>Fungi</taxon>
        <taxon>Dikarya</taxon>
        <taxon>Ascomycota</taxon>
        <taxon>Pezizomycotina</taxon>
        <taxon>Sordariomycetes</taxon>
        <taxon>Hypocreomycetidae</taxon>
        <taxon>Hypocreales</taxon>
        <taxon>Clavicipitaceae</taxon>
        <taxon>Clavicipitaceae incertae sedis</taxon>
        <taxon>'Torrubiella' clade</taxon>
    </lineage>
</organism>
<protein>
    <submittedName>
        <fullName evidence="2">Uncharacterized protein</fullName>
    </submittedName>
</protein>
<name>A0A0A1T5B5_9HYPO</name>
<keyword evidence="1" id="KW-0732">Signal</keyword>
<evidence type="ECO:0000313" key="3">
    <source>
        <dbReference type="Proteomes" id="UP000039046"/>
    </source>
</evidence>